<evidence type="ECO:0000256" key="1">
    <source>
        <dbReference type="SAM" id="MobiDB-lite"/>
    </source>
</evidence>
<evidence type="ECO:0000313" key="3">
    <source>
        <dbReference type="Proteomes" id="UP000198287"/>
    </source>
</evidence>
<dbReference type="AlphaFoldDB" id="A0A226CYD8"/>
<dbReference type="Proteomes" id="UP000198287">
    <property type="component" value="Unassembled WGS sequence"/>
</dbReference>
<dbReference type="EMBL" id="LNIX01000046">
    <property type="protein sequence ID" value="OXA38332.1"/>
    <property type="molecule type" value="Genomic_DNA"/>
</dbReference>
<protein>
    <recommendedName>
        <fullName evidence="4">F-box domain-containing protein</fullName>
    </recommendedName>
</protein>
<dbReference type="InterPro" id="IPR032675">
    <property type="entry name" value="LRR_dom_sf"/>
</dbReference>
<evidence type="ECO:0000313" key="2">
    <source>
        <dbReference type="EMBL" id="OXA38332.1"/>
    </source>
</evidence>
<feature type="region of interest" description="Disordered" evidence="1">
    <location>
        <begin position="1"/>
        <end position="21"/>
    </location>
</feature>
<keyword evidence="3" id="KW-1185">Reference proteome</keyword>
<feature type="compositionally biased region" description="Low complexity" evidence="1">
    <location>
        <begin position="10"/>
        <end position="21"/>
    </location>
</feature>
<sequence length="573" mass="65404">MPSYHIVLNSKTPTTPTSSGYPSIRVSVEVSTGRTVGRPYQDQVTIEPEAILSKDYGRTNPRIPTADYPDYPWFVGAGTHVEMGDGSGVVISRDFEANVNPISLHGQIIRSVLTFLPTSDLVSCTRVNSTWETEARSILLSRTTVILTKSNFSSYLKTMSVRGHHYFHKKLNVSLLLDTTAEMGDFMQELTPFLALNSKKVTSLKIDLVLIEYSSPIPREIFEVCKTLKNLKSLELRPTFWHSMSPAYLVNFAKLVTTFSRDFPHVTKFSVRPHPTVGDFHPRRRAALLQMEIFQVMMPPLIKIFPKLEVLKLENAISFDMYQVPAKLSKLSLRRTDGASINFSTPKLPLNLPVTLTRLEVNLTLFAEPSCPELLTRLAPTLEHLGIRWVTNCKPGPISTTTFEFPILPKLKVFEIRRGQDFLRDGVWLQPNLYFRFATADKNTEVRVEYAKQFPVLERLIIGKEKIRNKKFKEYSDHFHFETIFPFLLDSFLSKTNPPCETLKHLDIPFPTDDKFRYNDKKQSGECGHDGETCKCWGLMESSTFYVLVTTIFPKLEIRSGERCKTRGLNECK</sequence>
<accession>A0A226CYD8</accession>
<proteinExistence type="predicted"/>
<organism evidence="2 3">
    <name type="scientific">Folsomia candida</name>
    <name type="common">Springtail</name>
    <dbReference type="NCBI Taxonomy" id="158441"/>
    <lineage>
        <taxon>Eukaryota</taxon>
        <taxon>Metazoa</taxon>
        <taxon>Ecdysozoa</taxon>
        <taxon>Arthropoda</taxon>
        <taxon>Hexapoda</taxon>
        <taxon>Collembola</taxon>
        <taxon>Entomobryomorpha</taxon>
        <taxon>Isotomoidea</taxon>
        <taxon>Isotomidae</taxon>
        <taxon>Proisotominae</taxon>
        <taxon>Folsomia</taxon>
    </lineage>
</organism>
<name>A0A226CYD8_FOLCA</name>
<dbReference type="SUPFAM" id="SSF52047">
    <property type="entry name" value="RNI-like"/>
    <property type="match status" value="1"/>
</dbReference>
<dbReference type="Gene3D" id="3.80.10.10">
    <property type="entry name" value="Ribonuclease Inhibitor"/>
    <property type="match status" value="1"/>
</dbReference>
<evidence type="ECO:0008006" key="4">
    <source>
        <dbReference type="Google" id="ProtNLM"/>
    </source>
</evidence>
<reference evidence="2 3" key="1">
    <citation type="submission" date="2015-12" db="EMBL/GenBank/DDBJ databases">
        <title>The genome of Folsomia candida.</title>
        <authorList>
            <person name="Faddeeva A."/>
            <person name="Derks M.F."/>
            <person name="Anvar Y."/>
            <person name="Smit S."/>
            <person name="Van Straalen N."/>
            <person name="Roelofs D."/>
        </authorList>
    </citation>
    <scope>NUCLEOTIDE SEQUENCE [LARGE SCALE GENOMIC DNA]</scope>
    <source>
        <strain evidence="2 3">VU population</strain>
        <tissue evidence="2">Whole body</tissue>
    </source>
</reference>
<comment type="caution">
    <text evidence="2">The sequence shown here is derived from an EMBL/GenBank/DDBJ whole genome shotgun (WGS) entry which is preliminary data.</text>
</comment>
<gene>
    <name evidence="2" type="ORF">Fcan01_26815</name>
</gene>